<dbReference type="EMBL" id="GL385395">
    <property type="protein sequence ID" value="EJT81079.1"/>
    <property type="molecule type" value="Genomic_DNA"/>
</dbReference>
<dbReference type="HOGENOM" id="CLU_082752_1_0_1"/>
<dbReference type="AlphaFoldDB" id="J3NII6"/>
<reference evidence="4" key="3">
    <citation type="submission" date="2010-09" db="EMBL/GenBank/DDBJ databases">
        <title>Annotation of Gaeumannomyces graminis var. tritici R3-111a-1.</title>
        <authorList>
            <consortium name="The Broad Institute Genome Sequencing Platform"/>
            <person name="Ma L.-J."/>
            <person name="Dead R."/>
            <person name="Young S.K."/>
            <person name="Zeng Q."/>
            <person name="Gargeya S."/>
            <person name="Fitzgerald M."/>
            <person name="Haas B."/>
            <person name="Abouelleil A."/>
            <person name="Alvarado L."/>
            <person name="Arachchi H.M."/>
            <person name="Berlin A."/>
            <person name="Brown A."/>
            <person name="Chapman S.B."/>
            <person name="Chen Z."/>
            <person name="Dunbar C."/>
            <person name="Freedman E."/>
            <person name="Gearin G."/>
            <person name="Gellesch M."/>
            <person name="Goldberg J."/>
            <person name="Griggs A."/>
            <person name="Gujja S."/>
            <person name="Heiman D."/>
            <person name="Howarth C."/>
            <person name="Larson L."/>
            <person name="Lui A."/>
            <person name="MacDonald P.J.P."/>
            <person name="Mehta T."/>
            <person name="Montmayeur A."/>
            <person name="Murphy C."/>
            <person name="Neiman D."/>
            <person name="Pearson M."/>
            <person name="Priest M."/>
            <person name="Roberts A."/>
            <person name="Saif S."/>
            <person name="Shea T."/>
            <person name="Shenoy N."/>
            <person name="Sisk P."/>
            <person name="Stolte C."/>
            <person name="Sykes S."/>
            <person name="Yandava C."/>
            <person name="Wortman J."/>
            <person name="Nusbaum C."/>
            <person name="Birren B."/>
        </authorList>
    </citation>
    <scope>NUCLEOTIDE SEQUENCE</scope>
    <source>
        <strain evidence="4">R3-111a-1</strain>
    </source>
</reference>
<evidence type="ECO:0000313" key="4">
    <source>
        <dbReference type="EMBL" id="EJT81079.1"/>
    </source>
</evidence>
<dbReference type="OrthoDB" id="8949486at2759"/>
<feature type="coiled-coil region" evidence="2">
    <location>
        <begin position="157"/>
        <end position="191"/>
    </location>
</feature>
<sequence length="215" mass="23520">MPDWRDEYLASLREAEQDNPVNHELIQACSQLQDRIAVLEAEKAALQETGAGAAAGAPPVPASSRRDAAAAAAAAAAGPAAASDPSVARLRLDLAEALRAQGLLQSRVKTAEGELQRLRSKTADDSRAIRQLTSERNVLATKVRDRDEELRGKSKLVENVQDELLALTLQLNVTEQKKAKIEAENKELVERWMKRKGQEAEALNLANEPLFTRRQ</sequence>
<dbReference type="eggNOG" id="ENOG502S5CU">
    <property type="taxonomic scope" value="Eukaryota"/>
</dbReference>
<protein>
    <recommendedName>
        <fullName evidence="3">Autophagy-related protein 16 domain-containing protein</fullName>
    </recommendedName>
</protein>
<gene>
    <name evidence="5" type="primary">20341524</name>
    <name evidence="4" type="ORF">GGTG_01066</name>
</gene>
<reference evidence="5" key="5">
    <citation type="submission" date="2018-04" db="UniProtKB">
        <authorList>
            <consortium name="EnsemblFungi"/>
        </authorList>
    </citation>
    <scope>IDENTIFICATION</scope>
    <source>
        <strain evidence="5">R3-111a-1</strain>
    </source>
</reference>
<dbReference type="Proteomes" id="UP000006039">
    <property type="component" value="Unassembled WGS sequence"/>
</dbReference>
<evidence type="ECO:0000313" key="5">
    <source>
        <dbReference type="EnsemblFungi" id="EJT81079"/>
    </source>
</evidence>
<dbReference type="STRING" id="644352.J3NII6"/>
<dbReference type="VEuPathDB" id="FungiDB:GGTG_01066"/>
<feature type="coiled-coil region" evidence="2">
    <location>
        <begin position="22"/>
        <end position="49"/>
    </location>
</feature>
<evidence type="ECO:0000256" key="1">
    <source>
        <dbReference type="ARBA" id="ARBA00005331"/>
    </source>
</evidence>
<accession>J3NII6</accession>
<organism evidence="4">
    <name type="scientific">Gaeumannomyces tritici (strain R3-111a-1)</name>
    <name type="common">Wheat and barley take-all root rot fungus</name>
    <name type="synonym">Gaeumannomyces graminis var. tritici</name>
    <dbReference type="NCBI Taxonomy" id="644352"/>
    <lineage>
        <taxon>Eukaryota</taxon>
        <taxon>Fungi</taxon>
        <taxon>Dikarya</taxon>
        <taxon>Ascomycota</taxon>
        <taxon>Pezizomycotina</taxon>
        <taxon>Sordariomycetes</taxon>
        <taxon>Sordariomycetidae</taxon>
        <taxon>Magnaporthales</taxon>
        <taxon>Magnaporthaceae</taxon>
        <taxon>Gaeumannomyces</taxon>
    </lineage>
</organism>
<reference evidence="5" key="4">
    <citation type="journal article" date="2015" name="G3 (Bethesda)">
        <title>Genome sequences of three phytopathogenic species of the Magnaporthaceae family of fungi.</title>
        <authorList>
            <person name="Okagaki L.H."/>
            <person name="Nunes C.C."/>
            <person name="Sailsbery J."/>
            <person name="Clay B."/>
            <person name="Brown D."/>
            <person name="John T."/>
            <person name="Oh Y."/>
            <person name="Young N."/>
            <person name="Fitzgerald M."/>
            <person name="Haas B.J."/>
            <person name="Zeng Q."/>
            <person name="Young S."/>
            <person name="Adiconis X."/>
            <person name="Fan L."/>
            <person name="Levin J.Z."/>
            <person name="Mitchell T.K."/>
            <person name="Okubara P.A."/>
            <person name="Farman M.L."/>
            <person name="Kohn L.M."/>
            <person name="Birren B."/>
            <person name="Ma L.-J."/>
            <person name="Dean R.A."/>
        </authorList>
    </citation>
    <scope>NUCLEOTIDE SEQUENCE</scope>
    <source>
        <strain evidence="5">R3-111a-1</strain>
    </source>
</reference>
<keyword evidence="2" id="KW-0175">Coiled coil</keyword>
<dbReference type="RefSeq" id="XP_009217088.1">
    <property type="nucleotide sequence ID" value="XM_009218824.1"/>
</dbReference>
<dbReference type="GeneID" id="20341524"/>
<evidence type="ECO:0000259" key="3">
    <source>
        <dbReference type="Pfam" id="PF08614"/>
    </source>
</evidence>
<proteinExistence type="inferred from homology"/>
<reference evidence="4" key="2">
    <citation type="submission" date="2010-07" db="EMBL/GenBank/DDBJ databases">
        <authorList>
            <consortium name="The Broad Institute Genome Sequencing Platform"/>
            <consortium name="Broad Institute Genome Sequencing Center for Infectious Disease"/>
            <person name="Ma L.-J."/>
            <person name="Dead R."/>
            <person name="Young S."/>
            <person name="Zeng Q."/>
            <person name="Koehrsen M."/>
            <person name="Alvarado L."/>
            <person name="Berlin A."/>
            <person name="Chapman S.B."/>
            <person name="Chen Z."/>
            <person name="Freedman E."/>
            <person name="Gellesch M."/>
            <person name="Goldberg J."/>
            <person name="Griggs A."/>
            <person name="Gujja S."/>
            <person name="Heilman E.R."/>
            <person name="Heiman D."/>
            <person name="Hepburn T."/>
            <person name="Howarth C."/>
            <person name="Jen D."/>
            <person name="Larson L."/>
            <person name="Mehta T."/>
            <person name="Neiman D."/>
            <person name="Pearson M."/>
            <person name="Roberts A."/>
            <person name="Saif S."/>
            <person name="Shea T."/>
            <person name="Shenoy N."/>
            <person name="Sisk P."/>
            <person name="Stolte C."/>
            <person name="Sykes S."/>
            <person name="Walk T."/>
            <person name="White J."/>
            <person name="Yandava C."/>
            <person name="Haas B."/>
            <person name="Nusbaum C."/>
            <person name="Birren B."/>
        </authorList>
    </citation>
    <scope>NUCLEOTIDE SEQUENCE</scope>
    <source>
        <strain evidence="4">R3-111a-1</strain>
    </source>
</reference>
<name>J3NII6_GAET3</name>
<keyword evidence="6" id="KW-1185">Reference proteome</keyword>
<dbReference type="CDD" id="cd22887">
    <property type="entry name" value="Atg16_CCD"/>
    <property type="match status" value="1"/>
</dbReference>
<comment type="similarity">
    <text evidence="1">Belongs to the ATG16 family.</text>
</comment>
<dbReference type="Pfam" id="PF08614">
    <property type="entry name" value="ATG16"/>
    <property type="match status" value="1"/>
</dbReference>
<feature type="domain" description="Autophagy-related protein 16" evidence="3">
    <location>
        <begin position="7"/>
        <end position="204"/>
    </location>
</feature>
<dbReference type="InterPro" id="IPR013923">
    <property type="entry name" value="Autophagy-rel_prot_16_dom"/>
</dbReference>
<evidence type="ECO:0000256" key="2">
    <source>
        <dbReference type="SAM" id="Coils"/>
    </source>
</evidence>
<evidence type="ECO:0000313" key="6">
    <source>
        <dbReference type="Proteomes" id="UP000006039"/>
    </source>
</evidence>
<dbReference type="EnsemblFungi" id="EJT81079">
    <property type="protein sequence ID" value="EJT81079"/>
    <property type="gene ID" value="GGTG_01066"/>
</dbReference>
<reference evidence="6" key="1">
    <citation type="submission" date="2010-07" db="EMBL/GenBank/DDBJ databases">
        <title>The genome sequence of Gaeumannomyces graminis var. tritici strain R3-111a-1.</title>
        <authorList>
            <consortium name="The Broad Institute Genome Sequencing Platform"/>
            <person name="Ma L.-J."/>
            <person name="Dead R."/>
            <person name="Young S."/>
            <person name="Zeng Q."/>
            <person name="Koehrsen M."/>
            <person name="Alvarado L."/>
            <person name="Berlin A."/>
            <person name="Chapman S.B."/>
            <person name="Chen Z."/>
            <person name="Freedman E."/>
            <person name="Gellesch M."/>
            <person name="Goldberg J."/>
            <person name="Griggs A."/>
            <person name="Gujja S."/>
            <person name="Heilman E.R."/>
            <person name="Heiman D."/>
            <person name="Hepburn T."/>
            <person name="Howarth C."/>
            <person name="Jen D."/>
            <person name="Larson L."/>
            <person name="Mehta T."/>
            <person name="Neiman D."/>
            <person name="Pearson M."/>
            <person name="Roberts A."/>
            <person name="Saif S."/>
            <person name="Shea T."/>
            <person name="Shenoy N."/>
            <person name="Sisk P."/>
            <person name="Stolte C."/>
            <person name="Sykes S."/>
            <person name="Walk T."/>
            <person name="White J."/>
            <person name="Yandava C."/>
            <person name="Haas B."/>
            <person name="Nusbaum C."/>
            <person name="Birren B."/>
        </authorList>
    </citation>
    <scope>NUCLEOTIDE SEQUENCE [LARGE SCALE GENOMIC DNA]</scope>
    <source>
        <strain evidence="6">R3-111a-1</strain>
    </source>
</reference>
<dbReference type="Gene3D" id="1.20.5.170">
    <property type="match status" value="1"/>
</dbReference>